<dbReference type="EMBL" id="JALJOU010000090">
    <property type="protein sequence ID" value="KAK9822218.1"/>
    <property type="molecule type" value="Genomic_DNA"/>
</dbReference>
<proteinExistence type="predicted"/>
<dbReference type="Pfam" id="PF13301">
    <property type="entry name" value="DUF4079"/>
    <property type="match status" value="1"/>
</dbReference>
<name>A0AAW1QL83_9CHLO</name>
<comment type="caution">
    <text evidence="2">The sequence shown here is derived from an EMBL/GenBank/DDBJ whole genome shotgun (WGS) entry which is preliminary data.</text>
</comment>
<feature type="transmembrane region" description="Helical" evidence="1">
    <location>
        <begin position="163"/>
        <end position="184"/>
    </location>
</feature>
<reference evidence="2 3" key="1">
    <citation type="journal article" date="2024" name="Nat. Commun.">
        <title>Phylogenomics reveals the evolutionary origins of lichenization in chlorophyte algae.</title>
        <authorList>
            <person name="Puginier C."/>
            <person name="Libourel C."/>
            <person name="Otte J."/>
            <person name="Skaloud P."/>
            <person name="Haon M."/>
            <person name="Grisel S."/>
            <person name="Petersen M."/>
            <person name="Berrin J.G."/>
            <person name="Delaux P.M."/>
            <person name="Dal Grande F."/>
            <person name="Keller J."/>
        </authorList>
    </citation>
    <scope>NUCLEOTIDE SEQUENCE [LARGE SCALE GENOMIC DNA]</scope>
    <source>
        <strain evidence="2 3">SAG 245.80</strain>
    </source>
</reference>
<keyword evidence="1" id="KW-0472">Membrane</keyword>
<dbReference type="InterPro" id="IPR025067">
    <property type="entry name" value="DUF4079"/>
</dbReference>
<dbReference type="PANTHER" id="PTHR34679:SF2">
    <property type="entry name" value="OS02G0122500 PROTEIN"/>
    <property type="match status" value="1"/>
</dbReference>
<keyword evidence="3" id="KW-1185">Reference proteome</keyword>
<evidence type="ECO:0000313" key="3">
    <source>
        <dbReference type="Proteomes" id="UP001445335"/>
    </source>
</evidence>
<gene>
    <name evidence="2" type="ORF">WJX81_007915</name>
</gene>
<keyword evidence="1" id="KW-1133">Transmembrane helix</keyword>
<dbReference type="Proteomes" id="UP001445335">
    <property type="component" value="Unassembled WGS sequence"/>
</dbReference>
<dbReference type="AlphaFoldDB" id="A0AAW1QL83"/>
<evidence type="ECO:0000256" key="1">
    <source>
        <dbReference type="SAM" id="Phobius"/>
    </source>
</evidence>
<protein>
    <recommendedName>
        <fullName evidence="4">DUF4079 domain-containing protein</fullName>
    </recommendedName>
</protein>
<dbReference type="PANTHER" id="PTHR34679">
    <property type="match status" value="1"/>
</dbReference>
<evidence type="ECO:0008006" key="4">
    <source>
        <dbReference type="Google" id="ProtNLM"/>
    </source>
</evidence>
<evidence type="ECO:0000313" key="2">
    <source>
        <dbReference type="EMBL" id="KAK9822218.1"/>
    </source>
</evidence>
<organism evidence="2 3">
    <name type="scientific">Elliptochloris bilobata</name>
    <dbReference type="NCBI Taxonomy" id="381761"/>
    <lineage>
        <taxon>Eukaryota</taxon>
        <taxon>Viridiplantae</taxon>
        <taxon>Chlorophyta</taxon>
        <taxon>core chlorophytes</taxon>
        <taxon>Trebouxiophyceae</taxon>
        <taxon>Trebouxiophyceae incertae sedis</taxon>
        <taxon>Elliptochloris clade</taxon>
        <taxon>Elliptochloris</taxon>
    </lineage>
</organism>
<accession>A0AAW1QL83</accession>
<keyword evidence="1" id="KW-0812">Transmembrane</keyword>
<sequence length="258" mass="27686">MMRSGARLVGTPQRAGTVRPFTSCAPRCIRQPRGVARPRASERGAPTQLDAQLAGLAGLLTPLLVDVDGAAAGNPLLTGKTVSLVHPAIMIFLFFATGYTGWLGLQWRRAREIPAEVKALKAQLPKPVEGQEVSSPLTGQISALEQERKDLLKANPREKHNNWGSLLLGLGVAIAVEGPVNTYLRTGKLFPGPHLYAGAAIVVLWALAASLVPYMQKGNDTARSIHIAANTVNLGLFAWQLPTGFEIVQKVWDGVPWP</sequence>
<feature type="transmembrane region" description="Helical" evidence="1">
    <location>
        <begin position="84"/>
        <end position="105"/>
    </location>
</feature>
<feature type="transmembrane region" description="Helical" evidence="1">
    <location>
        <begin position="196"/>
        <end position="215"/>
    </location>
</feature>